<feature type="transmembrane region" description="Helical" evidence="7">
    <location>
        <begin position="261"/>
        <end position="282"/>
    </location>
</feature>
<comment type="subcellular location">
    <subcellularLocation>
        <location evidence="1">Cell membrane</location>
        <topology evidence="1">Multi-pass membrane protein</topology>
    </subcellularLocation>
</comment>
<dbReference type="InterPro" id="IPR005524">
    <property type="entry name" value="DUF318"/>
</dbReference>
<feature type="transmembrane region" description="Helical" evidence="7">
    <location>
        <begin position="289"/>
        <end position="309"/>
    </location>
</feature>
<evidence type="ECO:0000256" key="5">
    <source>
        <dbReference type="ARBA" id="ARBA00022989"/>
    </source>
</evidence>
<feature type="transmembrane region" description="Helical" evidence="7">
    <location>
        <begin position="96"/>
        <end position="115"/>
    </location>
</feature>
<evidence type="ECO:0000313" key="8">
    <source>
        <dbReference type="EMBL" id="QDT61359.1"/>
    </source>
</evidence>
<evidence type="ECO:0000256" key="6">
    <source>
        <dbReference type="ARBA" id="ARBA00023136"/>
    </source>
</evidence>
<feature type="transmembrane region" description="Helical" evidence="7">
    <location>
        <begin position="430"/>
        <end position="450"/>
    </location>
</feature>
<feature type="transmembrane region" description="Helical" evidence="7">
    <location>
        <begin position="363"/>
        <end position="382"/>
    </location>
</feature>
<proteinExistence type="inferred from homology"/>
<reference evidence="8 9" key="1">
    <citation type="submission" date="2019-02" db="EMBL/GenBank/DDBJ databases">
        <title>Deep-cultivation of Planctomycetes and their phenomic and genomic characterization uncovers novel biology.</title>
        <authorList>
            <person name="Wiegand S."/>
            <person name="Jogler M."/>
            <person name="Boedeker C."/>
            <person name="Pinto D."/>
            <person name="Vollmers J."/>
            <person name="Rivas-Marin E."/>
            <person name="Kohn T."/>
            <person name="Peeters S.H."/>
            <person name="Heuer A."/>
            <person name="Rast P."/>
            <person name="Oberbeckmann S."/>
            <person name="Bunk B."/>
            <person name="Jeske O."/>
            <person name="Meyerdierks A."/>
            <person name="Storesund J.E."/>
            <person name="Kallscheuer N."/>
            <person name="Luecker S."/>
            <person name="Lage O.M."/>
            <person name="Pohl T."/>
            <person name="Merkel B.J."/>
            <person name="Hornburger P."/>
            <person name="Mueller R.-W."/>
            <person name="Bruemmer F."/>
            <person name="Labrenz M."/>
            <person name="Spormann A.M."/>
            <person name="Op den Camp H."/>
            <person name="Overmann J."/>
            <person name="Amann R."/>
            <person name="Jetten M.S.M."/>
            <person name="Mascher T."/>
            <person name="Medema M.H."/>
            <person name="Devos D.P."/>
            <person name="Kaster A.-K."/>
            <person name="Ovreas L."/>
            <person name="Rohde M."/>
            <person name="Galperin M.Y."/>
            <person name="Jogler C."/>
        </authorList>
    </citation>
    <scope>NUCLEOTIDE SEQUENCE [LARGE SCALE GENOMIC DNA]</scope>
    <source>
        <strain evidence="8 9">SV_7m_r</strain>
    </source>
</reference>
<feature type="transmembrane region" description="Helical" evidence="7">
    <location>
        <begin position="168"/>
        <end position="189"/>
    </location>
</feature>
<dbReference type="AlphaFoldDB" id="A0A517SYX8"/>
<dbReference type="PANTHER" id="PTHR43299">
    <property type="entry name" value="UPF0718 PROTEIN YRAQ"/>
    <property type="match status" value="1"/>
</dbReference>
<dbReference type="OrthoDB" id="9777774at2"/>
<accession>A0A517SYX8</accession>
<feature type="transmembrane region" description="Helical" evidence="7">
    <location>
        <begin position="67"/>
        <end position="90"/>
    </location>
</feature>
<dbReference type="RefSeq" id="WP_145275372.1">
    <property type="nucleotide sequence ID" value="NZ_CP036272.1"/>
</dbReference>
<keyword evidence="4 7" id="KW-0812">Transmembrane</keyword>
<feature type="transmembrane region" description="Helical" evidence="7">
    <location>
        <begin position="127"/>
        <end position="148"/>
    </location>
</feature>
<dbReference type="Pfam" id="PF03773">
    <property type="entry name" value="ArsP_1"/>
    <property type="match status" value="1"/>
</dbReference>
<dbReference type="PANTHER" id="PTHR43299:SF1">
    <property type="entry name" value="UPF0718 PROTEIN YRAQ"/>
    <property type="match status" value="1"/>
</dbReference>
<sequence>MTDAALESVFSLLRSGAGNLAAYLAAHVLLCLLPAFLVAGAMTALIPKEIITRFLGRDCPKAISYPAAAAGGFLLAVCSCTVIPLFAGIYKKGAGLGPAIAFLFVAPAVNILALVYTGKMLGVDLAIARGVLSVVFGVGIGLLMALIFRGDDVEHDQATTRMFSGQGSMRGSTVSLLSLLVALLIVGTLQLDMLMHAYAQVQIPTTSIHHFQDFLAELVPHDTSKGEEGVTAQGAILIGLLVLIGLAAWRGIECIFERFSAWTWVFVSLVGVTLMFASLQIVPTSKGVTLHFTGKFIGVSIITAALGWVLKTRLASDELRDFLWESWRFVKQIFPLLIIGVFIVGVIRELVQPQWVQSLAGENTVGGNFVGVVFGVFMYFPTLVEVPIAQMFLDLGMHRGPLLAYLLADPELSFQSILITASVIGKKKAWVYVGLVAVFSTLAGMLYGTWIDGSSLWSVTSYLLAVLGGIVAILWVVGRRQVRHSKPNTTSS</sequence>
<feature type="transmembrane region" description="Helical" evidence="7">
    <location>
        <begin position="456"/>
        <end position="477"/>
    </location>
</feature>
<dbReference type="GO" id="GO:0005886">
    <property type="term" value="C:plasma membrane"/>
    <property type="evidence" value="ECO:0007669"/>
    <property type="project" value="UniProtKB-SubCell"/>
</dbReference>
<feature type="transmembrane region" description="Helical" evidence="7">
    <location>
        <begin position="329"/>
        <end position="351"/>
    </location>
</feature>
<evidence type="ECO:0000256" key="1">
    <source>
        <dbReference type="ARBA" id="ARBA00004651"/>
    </source>
</evidence>
<dbReference type="Proteomes" id="UP000315003">
    <property type="component" value="Chromosome"/>
</dbReference>
<gene>
    <name evidence="8" type="ORF">SV7mr_38940</name>
</gene>
<keyword evidence="6 7" id="KW-0472">Membrane</keyword>
<evidence type="ECO:0000256" key="7">
    <source>
        <dbReference type="SAM" id="Phobius"/>
    </source>
</evidence>
<keyword evidence="9" id="KW-1185">Reference proteome</keyword>
<name>A0A517SYX8_9BACT</name>
<comment type="similarity">
    <text evidence="2">Belongs to the UPF0718 family.</text>
</comment>
<organism evidence="8 9">
    <name type="scientific">Stieleria bergensis</name>
    <dbReference type="NCBI Taxonomy" id="2528025"/>
    <lineage>
        <taxon>Bacteria</taxon>
        <taxon>Pseudomonadati</taxon>
        <taxon>Planctomycetota</taxon>
        <taxon>Planctomycetia</taxon>
        <taxon>Pirellulales</taxon>
        <taxon>Pirellulaceae</taxon>
        <taxon>Stieleria</taxon>
    </lineage>
</organism>
<evidence type="ECO:0000256" key="2">
    <source>
        <dbReference type="ARBA" id="ARBA00006386"/>
    </source>
</evidence>
<feature type="transmembrane region" description="Helical" evidence="7">
    <location>
        <begin position="230"/>
        <end position="249"/>
    </location>
</feature>
<dbReference type="EMBL" id="CP036272">
    <property type="protein sequence ID" value="QDT61359.1"/>
    <property type="molecule type" value="Genomic_DNA"/>
</dbReference>
<evidence type="ECO:0000313" key="9">
    <source>
        <dbReference type="Proteomes" id="UP000315003"/>
    </source>
</evidence>
<evidence type="ECO:0000256" key="4">
    <source>
        <dbReference type="ARBA" id="ARBA00022692"/>
    </source>
</evidence>
<keyword evidence="3" id="KW-1003">Cell membrane</keyword>
<keyword evidence="5 7" id="KW-1133">Transmembrane helix</keyword>
<feature type="transmembrane region" description="Helical" evidence="7">
    <location>
        <begin position="20"/>
        <end position="46"/>
    </location>
</feature>
<evidence type="ECO:0000256" key="3">
    <source>
        <dbReference type="ARBA" id="ARBA00022475"/>
    </source>
</evidence>
<protein>
    <submittedName>
        <fullName evidence="8">Putative permease</fullName>
    </submittedName>
</protein>